<accession>A0A9D4TD45</accession>
<feature type="domain" description="CCHC-type" evidence="3">
    <location>
        <begin position="8"/>
        <end position="21"/>
    </location>
</feature>
<evidence type="ECO:0000313" key="4">
    <source>
        <dbReference type="EMBL" id="KAH7985823.1"/>
    </source>
</evidence>
<dbReference type="GO" id="GO:0008270">
    <property type="term" value="F:zinc ion binding"/>
    <property type="evidence" value="ECO:0007669"/>
    <property type="project" value="UniProtKB-KW"/>
</dbReference>
<evidence type="ECO:0000313" key="5">
    <source>
        <dbReference type="Proteomes" id="UP000821837"/>
    </source>
</evidence>
<protein>
    <recommendedName>
        <fullName evidence="3">CCHC-type domain-containing protein</fullName>
    </recommendedName>
</protein>
<organism evidence="4 5">
    <name type="scientific">Rhipicephalus sanguineus</name>
    <name type="common">Brown dog tick</name>
    <name type="synonym">Ixodes sanguineus</name>
    <dbReference type="NCBI Taxonomy" id="34632"/>
    <lineage>
        <taxon>Eukaryota</taxon>
        <taxon>Metazoa</taxon>
        <taxon>Ecdysozoa</taxon>
        <taxon>Arthropoda</taxon>
        <taxon>Chelicerata</taxon>
        <taxon>Arachnida</taxon>
        <taxon>Acari</taxon>
        <taxon>Parasitiformes</taxon>
        <taxon>Ixodida</taxon>
        <taxon>Ixodoidea</taxon>
        <taxon>Ixodidae</taxon>
        <taxon>Rhipicephalinae</taxon>
        <taxon>Rhipicephalus</taxon>
        <taxon>Rhipicephalus</taxon>
    </lineage>
</organism>
<gene>
    <name evidence="4" type="ORF">HPB52_025381</name>
</gene>
<keyword evidence="1" id="KW-0862">Zinc</keyword>
<evidence type="ECO:0000256" key="2">
    <source>
        <dbReference type="SAM" id="MobiDB-lite"/>
    </source>
</evidence>
<keyword evidence="1" id="KW-0863">Zinc-finger</keyword>
<name>A0A9D4TD45_RHISA</name>
<dbReference type="InterPro" id="IPR001878">
    <property type="entry name" value="Znf_CCHC"/>
</dbReference>
<feature type="compositionally biased region" description="Low complexity" evidence="2">
    <location>
        <begin position="89"/>
        <end position="104"/>
    </location>
</feature>
<evidence type="ECO:0000259" key="3">
    <source>
        <dbReference type="PROSITE" id="PS50158"/>
    </source>
</evidence>
<reference evidence="4" key="1">
    <citation type="journal article" date="2020" name="Cell">
        <title>Large-Scale Comparative Analyses of Tick Genomes Elucidate Their Genetic Diversity and Vector Capacities.</title>
        <authorList>
            <consortium name="Tick Genome and Microbiome Consortium (TIGMIC)"/>
            <person name="Jia N."/>
            <person name="Wang J."/>
            <person name="Shi W."/>
            <person name="Du L."/>
            <person name="Sun Y."/>
            <person name="Zhan W."/>
            <person name="Jiang J.F."/>
            <person name="Wang Q."/>
            <person name="Zhang B."/>
            <person name="Ji P."/>
            <person name="Bell-Sakyi L."/>
            <person name="Cui X.M."/>
            <person name="Yuan T.T."/>
            <person name="Jiang B.G."/>
            <person name="Yang W.F."/>
            <person name="Lam T.T."/>
            <person name="Chang Q.C."/>
            <person name="Ding S.J."/>
            <person name="Wang X.J."/>
            <person name="Zhu J.G."/>
            <person name="Ruan X.D."/>
            <person name="Zhao L."/>
            <person name="Wei J.T."/>
            <person name="Ye R.Z."/>
            <person name="Que T.C."/>
            <person name="Du C.H."/>
            <person name="Zhou Y.H."/>
            <person name="Cheng J.X."/>
            <person name="Dai P.F."/>
            <person name="Guo W.B."/>
            <person name="Han X.H."/>
            <person name="Huang E.J."/>
            <person name="Li L.F."/>
            <person name="Wei W."/>
            <person name="Gao Y.C."/>
            <person name="Liu J.Z."/>
            <person name="Shao H.Z."/>
            <person name="Wang X."/>
            <person name="Wang C.C."/>
            <person name="Yang T.C."/>
            <person name="Huo Q.B."/>
            <person name="Li W."/>
            <person name="Chen H.Y."/>
            <person name="Chen S.E."/>
            <person name="Zhou L.G."/>
            <person name="Ni X.B."/>
            <person name="Tian J.H."/>
            <person name="Sheng Y."/>
            <person name="Liu T."/>
            <person name="Pan Y.S."/>
            <person name="Xia L.Y."/>
            <person name="Li J."/>
            <person name="Zhao F."/>
            <person name="Cao W.C."/>
        </authorList>
    </citation>
    <scope>NUCLEOTIDE SEQUENCE</scope>
    <source>
        <strain evidence="4">Rsan-2018</strain>
    </source>
</reference>
<dbReference type="PROSITE" id="PS50158">
    <property type="entry name" value="ZF_CCHC"/>
    <property type="match status" value="1"/>
</dbReference>
<dbReference type="Proteomes" id="UP000821837">
    <property type="component" value="Unassembled WGS sequence"/>
</dbReference>
<comment type="caution">
    <text evidence="4">The sequence shown here is derived from an EMBL/GenBank/DDBJ whole genome shotgun (WGS) entry which is preliminary data.</text>
</comment>
<reference evidence="4" key="2">
    <citation type="submission" date="2021-09" db="EMBL/GenBank/DDBJ databases">
        <authorList>
            <person name="Jia N."/>
            <person name="Wang J."/>
            <person name="Shi W."/>
            <person name="Du L."/>
            <person name="Sun Y."/>
            <person name="Zhan W."/>
            <person name="Jiang J."/>
            <person name="Wang Q."/>
            <person name="Zhang B."/>
            <person name="Ji P."/>
            <person name="Sakyi L.B."/>
            <person name="Cui X."/>
            <person name="Yuan T."/>
            <person name="Jiang B."/>
            <person name="Yang W."/>
            <person name="Lam T.T.-Y."/>
            <person name="Chang Q."/>
            <person name="Ding S."/>
            <person name="Wang X."/>
            <person name="Zhu J."/>
            <person name="Ruan X."/>
            <person name="Zhao L."/>
            <person name="Wei J."/>
            <person name="Que T."/>
            <person name="Du C."/>
            <person name="Cheng J."/>
            <person name="Dai P."/>
            <person name="Han X."/>
            <person name="Huang E."/>
            <person name="Gao Y."/>
            <person name="Liu J."/>
            <person name="Shao H."/>
            <person name="Ye R."/>
            <person name="Li L."/>
            <person name="Wei W."/>
            <person name="Wang X."/>
            <person name="Wang C."/>
            <person name="Huo Q."/>
            <person name="Li W."/>
            <person name="Guo W."/>
            <person name="Chen H."/>
            <person name="Chen S."/>
            <person name="Zhou L."/>
            <person name="Zhou L."/>
            <person name="Ni X."/>
            <person name="Tian J."/>
            <person name="Zhou Y."/>
            <person name="Sheng Y."/>
            <person name="Liu T."/>
            <person name="Pan Y."/>
            <person name="Xia L."/>
            <person name="Li J."/>
            <person name="Zhao F."/>
            <person name="Cao W."/>
        </authorList>
    </citation>
    <scope>NUCLEOTIDE SEQUENCE</scope>
    <source>
        <strain evidence="4">Rsan-2018</strain>
        <tissue evidence="4">Larvae</tissue>
    </source>
</reference>
<keyword evidence="1" id="KW-0479">Metal-binding</keyword>
<dbReference type="AlphaFoldDB" id="A0A9D4TD45"/>
<sequence>MNCTAPFCGRCGTYGHDGKDCVLPCRRCGDPHATVACTIRRSYSEAASKDFPPLQPEAPATDKGEVPPKPVPGPAQDQNPQDATPHPTPAASPVSPDPASASTADDQRSVASGPAVSRDKRAPSNTSGSGMLSARPANAALALLQAKCPGAAFQHKKTSEGEAVWR</sequence>
<proteinExistence type="predicted"/>
<evidence type="ECO:0000256" key="1">
    <source>
        <dbReference type="PROSITE-ProRule" id="PRU00047"/>
    </source>
</evidence>
<keyword evidence="5" id="KW-1185">Reference proteome</keyword>
<dbReference type="EMBL" id="JABSTV010000706">
    <property type="protein sequence ID" value="KAH7985823.1"/>
    <property type="molecule type" value="Genomic_DNA"/>
</dbReference>
<feature type="region of interest" description="Disordered" evidence="2">
    <location>
        <begin position="44"/>
        <end position="133"/>
    </location>
</feature>
<dbReference type="GO" id="GO:0003676">
    <property type="term" value="F:nucleic acid binding"/>
    <property type="evidence" value="ECO:0007669"/>
    <property type="project" value="InterPro"/>
</dbReference>